<sequence>MSRLNWDEKGLSIDEEMLSNLRFADDIVLISKNTKEMNQLINELNVVGKSIGLEINMKKTQTMANQWSDNLTIQLDGIPLQKVDSFVYLGREISMMNDLITEIGRRRKAAWAVMDTIQEITSQIKDTFRRAHIFDSTVLPALCYGAQTWTNNKNITTAVRTTHRALGRCLLGTNRWRQWKQGLTSKDLRKESKIRDPSEYMASAKHR</sequence>
<accession>A0A016THW2</accession>
<dbReference type="PANTHER" id="PTHR47027:SF20">
    <property type="entry name" value="REVERSE TRANSCRIPTASE-LIKE PROTEIN WITH RNA-DIRECTED DNA POLYMERASE DOMAIN"/>
    <property type="match status" value="1"/>
</dbReference>
<dbReference type="PROSITE" id="PS50878">
    <property type="entry name" value="RT_POL"/>
    <property type="match status" value="1"/>
</dbReference>
<dbReference type="InterPro" id="IPR000477">
    <property type="entry name" value="RT_dom"/>
</dbReference>
<dbReference type="AlphaFoldDB" id="A0A016THW2"/>
<reference evidence="3" key="1">
    <citation type="journal article" date="2015" name="Nat. Genet.">
        <title>The genome and transcriptome of the zoonotic hookworm Ancylostoma ceylanicum identify infection-specific gene families.</title>
        <authorList>
            <person name="Schwarz E.M."/>
            <person name="Hu Y."/>
            <person name="Antoshechkin I."/>
            <person name="Miller M.M."/>
            <person name="Sternberg P.W."/>
            <person name="Aroian R.V."/>
        </authorList>
    </citation>
    <scope>NUCLEOTIDE SEQUENCE</scope>
    <source>
        <strain evidence="3">HY135</strain>
    </source>
</reference>
<gene>
    <name evidence="2" type="primary">Acey_s0101.g3389</name>
    <name evidence="2" type="ORF">Y032_0101g3389</name>
</gene>
<dbReference type="EMBL" id="JARK01001437">
    <property type="protein sequence ID" value="EYC02247.1"/>
    <property type="molecule type" value="Genomic_DNA"/>
</dbReference>
<feature type="domain" description="Reverse transcriptase" evidence="1">
    <location>
        <begin position="1"/>
        <end position="93"/>
    </location>
</feature>
<comment type="caution">
    <text evidence="2">The sequence shown here is derived from an EMBL/GenBank/DDBJ whole genome shotgun (WGS) entry which is preliminary data.</text>
</comment>
<proteinExistence type="predicted"/>
<protein>
    <recommendedName>
        <fullName evidence="1">Reverse transcriptase domain-containing protein</fullName>
    </recommendedName>
</protein>
<dbReference type="Pfam" id="PF00078">
    <property type="entry name" value="RVT_1"/>
    <property type="match status" value="1"/>
</dbReference>
<organism evidence="2 3">
    <name type="scientific">Ancylostoma ceylanicum</name>
    <dbReference type="NCBI Taxonomy" id="53326"/>
    <lineage>
        <taxon>Eukaryota</taxon>
        <taxon>Metazoa</taxon>
        <taxon>Ecdysozoa</taxon>
        <taxon>Nematoda</taxon>
        <taxon>Chromadorea</taxon>
        <taxon>Rhabditida</taxon>
        <taxon>Rhabditina</taxon>
        <taxon>Rhabditomorpha</taxon>
        <taxon>Strongyloidea</taxon>
        <taxon>Ancylostomatidae</taxon>
        <taxon>Ancylostomatinae</taxon>
        <taxon>Ancylostoma</taxon>
    </lineage>
</organism>
<evidence type="ECO:0000313" key="2">
    <source>
        <dbReference type="EMBL" id="EYC02247.1"/>
    </source>
</evidence>
<dbReference type="OrthoDB" id="410104at2759"/>
<dbReference type="PANTHER" id="PTHR47027">
    <property type="entry name" value="REVERSE TRANSCRIPTASE DOMAIN-CONTAINING PROTEIN"/>
    <property type="match status" value="1"/>
</dbReference>
<dbReference type="Proteomes" id="UP000024635">
    <property type="component" value="Unassembled WGS sequence"/>
</dbReference>
<keyword evidence="3" id="KW-1185">Reference proteome</keyword>
<evidence type="ECO:0000313" key="3">
    <source>
        <dbReference type="Proteomes" id="UP000024635"/>
    </source>
</evidence>
<name>A0A016THW2_9BILA</name>
<evidence type="ECO:0000259" key="1">
    <source>
        <dbReference type="PROSITE" id="PS50878"/>
    </source>
</evidence>